<gene>
    <name evidence="2" type="ORF">RRG08_011301</name>
</gene>
<dbReference type="AlphaFoldDB" id="A0AAE0YFH4"/>
<comment type="caution">
    <text evidence="2">The sequence shown here is derived from an EMBL/GenBank/DDBJ whole genome shotgun (WGS) entry which is preliminary data.</text>
</comment>
<keyword evidence="1" id="KW-1133">Transmembrane helix</keyword>
<evidence type="ECO:0000313" key="3">
    <source>
        <dbReference type="Proteomes" id="UP001283361"/>
    </source>
</evidence>
<keyword evidence="3" id="KW-1185">Reference proteome</keyword>
<organism evidence="2 3">
    <name type="scientific">Elysia crispata</name>
    <name type="common">lettuce slug</name>
    <dbReference type="NCBI Taxonomy" id="231223"/>
    <lineage>
        <taxon>Eukaryota</taxon>
        <taxon>Metazoa</taxon>
        <taxon>Spiralia</taxon>
        <taxon>Lophotrochozoa</taxon>
        <taxon>Mollusca</taxon>
        <taxon>Gastropoda</taxon>
        <taxon>Heterobranchia</taxon>
        <taxon>Euthyneura</taxon>
        <taxon>Panpulmonata</taxon>
        <taxon>Sacoglossa</taxon>
        <taxon>Placobranchoidea</taxon>
        <taxon>Plakobranchidae</taxon>
        <taxon>Elysia</taxon>
    </lineage>
</organism>
<keyword evidence="1" id="KW-0472">Membrane</keyword>
<feature type="transmembrane region" description="Helical" evidence="1">
    <location>
        <begin position="32"/>
        <end position="51"/>
    </location>
</feature>
<sequence length="95" mass="10669">MSINQSSHTTCIERRLQRFSANNDFLPEKKSFHMFTLLSGVINIMGFFGGGSREDGRLRGSPWGHLKGAMPMLRAAPNCFNTKKDQLDGPKIPSW</sequence>
<proteinExistence type="predicted"/>
<name>A0AAE0YFH4_9GAST</name>
<dbReference type="Proteomes" id="UP001283361">
    <property type="component" value="Unassembled WGS sequence"/>
</dbReference>
<dbReference type="EMBL" id="JAWDGP010006306">
    <property type="protein sequence ID" value="KAK3743457.1"/>
    <property type="molecule type" value="Genomic_DNA"/>
</dbReference>
<reference evidence="2" key="1">
    <citation type="journal article" date="2023" name="G3 (Bethesda)">
        <title>A reference genome for the long-term kleptoplast-retaining sea slug Elysia crispata morphotype clarki.</title>
        <authorList>
            <person name="Eastman K.E."/>
            <person name="Pendleton A.L."/>
            <person name="Shaikh M.A."/>
            <person name="Suttiyut T."/>
            <person name="Ogas R."/>
            <person name="Tomko P."/>
            <person name="Gavelis G."/>
            <person name="Widhalm J.R."/>
            <person name="Wisecaver J.H."/>
        </authorList>
    </citation>
    <scope>NUCLEOTIDE SEQUENCE</scope>
    <source>
        <strain evidence="2">ECLA1</strain>
    </source>
</reference>
<evidence type="ECO:0000256" key="1">
    <source>
        <dbReference type="SAM" id="Phobius"/>
    </source>
</evidence>
<keyword evidence="1" id="KW-0812">Transmembrane</keyword>
<evidence type="ECO:0000313" key="2">
    <source>
        <dbReference type="EMBL" id="KAK3743457.1"/>
    </source>
</evidence>
<accession>A0AAE0YFH4</accession>
<protein>
    <submittedName>
        <fullName evidence="2">Uncharacterized protein</fullName>
    </submittedName>
</protein>